<dbReference type="GO" id="GO:0003700">
    <property type="term" value="F:DNA-binding transcription factor activity"/>
    <property type="evidence" value="ECO:0007669"/>
    <property type="project" value="TreeGrafter"/>
</dbReference>
<dbReference type="PROSITE" id="PS51077">
    <property type="entry name" value="HTH_ICLR"/>
    <property type="match status" value="1"/>
</dbReference>
<dbReference type="GO" id="GO:0003677">
    <property type="term" value="F:DNA binding"/>
    <property type="evidence" value="ECO:0007669"/>
    <property type="project" value="UniProtKB-KW"/>
</dbReference>
<evidence type="ECO:0000313" key="6">
    <source>
        <dbReference type="EMBL" id="ELY56002.1"/>
    </source>
</evidence>
<dbReference type="SMART" id="SM00346">
    <property type="entry name" value="HTH_ICLR"/>
    <property type="match status" value="1"/>
</dbReference>
<name>L9X336_9EURY</name>
<dbReference type="Proteomes" id="UP000011688">
    <property type="component" value="Unassembled WGS sequence"/>
</dbReference>
<dbReference type="InterPro" id="IPR036390">
    <property type="entry name" value="WH_DNA-bd_sf"/>
</dbReference>
<evidence type="ECO:0000256" key="2">
    <source>
        <dbReference type="ARBA" id="ARBA00023125"/>
    </source>
</evidence>
<reference evidence="6 7" key="1">
    <citation type="journal article" date="2014" name="PLoS Genet.">
        <title>Phylogenetically driven sequencing of extremely halophilic archaea reveals strategies for static and dynamic osmo-response.</title>
        <authorList>
            <person name="Becker E.A."/>
            <person name="Seitzer P.M."/>
            <person name="Tritt A."/>
            <person name="Larsen D."/>
            <person name="Krusor M."/>
            <person name="Yao A.I."/>
            <person name="Wu D."/>
            <person name="Madern D."/>
            <person name="Eisen J.A."/>
            <person name="Darling A.E."/>
            <person name="Facciotti M.T."/>
        </authorList>
    </citation>
    <scope>NUCLEOTIDE SEQUENCE [LARGE SCALE GENOMIC DNA]</scope>
    <source>
        <strain evidence="6 7">DSM 10524</strain>
    </source>
</reference>
<dbReference type="Pfam" id="PF09339">
    <property type="entry name" value="HTH_IclR"/>
    <property type="match status" value="1"/>
</dbReference>
<dbReference type="CDD" id="cd00090">
    <property type="entry name" value="HTH_ARSR"/>
    <property type="match status" value="1"/>
</dbReference>
<dbReference type="eggNOG" id="arCOG02798">
    <property type="taxonomic scope" value="Archaea"/>
</dbReference>
<keyword evidence="3" id="KW-0804">Transcription</keyword>
<feature type="domain" description="IclR-ED" evidence="5">
    <location>
        <begin position="69"/>
        <end position="262"/>
    </location>
</feature>
<keyword evidence="2" id="KW-0238">DNA-binding</keyword>
<dbReference type="PANTHER" id="PTHR30136:SF35">
    <property type="entry name" value="HTH-TYPE TRANSCRIPTIONAL REGULATOR RV1719"/>
    <property type="match status" value="1"/>
</dbReference>
<dbReference type="OrthoDB" id="14763at2157"/>
<evidence type="ECO:0000313" key="7">
    <source>
        <dbReference type="Proteomes" id="UP000011688"/>
    </source>
</evidence>
<dbReference type="Gene3D" id="1.10.10.10">
    <property type="entry name" value="Winged helix-like DNA-binding domain superfamily/Winged helix DNA-binding domain"/>
    <property type="match status" value="1"/>
</dbReference>
<dbReference type="GO" id="GO:0045892">
    <property type="term" value="P:negative regulation of DNA-templated transcription"/>
    <property type="evidence" value="ECO:0007669"/>
    <property type="project" value="TreeGrafter"/>
</dbReference>
<organism evidence="6 7">
    <name type="scientific">Natronococcus amylolyticus DSM 10524</name>
    <dbReference type="NCBI Taxonomy" id="1227497"/>
    <lineage>
        <taxon>Archaea</taxon>
        <taxon>Methanobacteriati</taxon>
        <taxon>Methanobacteriota</taxon>
        <taxon>Stenosarchaea group</taxon>
        <taxon>Halobacteria</taxon>
        <taxon>Halobacteriales</taxon>
        <taxon>Natrialbaceae</taxon>
        <taxon>Natronococcus</taxon>
    </lineage>
</organism>
<protein>
    <submittedName>
        <fullName evidence="6">IclR family transcriptional regulator</fullName>
    </submittedName>
</protein>
<dbReference type="InterPro" id="IPR011991">
    <property type="entry name" value="ArsR-like_HTH"/>
</dbReference>
<dbReference type="InterPro" id="IPR005471">
    <property type="entry name" value="Tscrpt_reg_IclR_N"/>
</dbReference>
<dbReference type="AlphaFoldDB" id="L9X336"/>
<dbReference type="Gene3D" id="3.30.450.40">
    <property type="match status" value="1"/>
</dbReference>
<dbReference type="InterPro" id="IPR050707">
    <property type="entry name" value="HTH_MetabolicPath_Reg"/>
</dbReference>
<accession>L9X336</accession>
<evidence type="ECO:0000256" key="3">
    <source>
        <dbReference type="ARBA" id="ARBA00023163"/>
    </source>
</evidence>
<dbReference type="Pfam" id="PF01614">
    <property type="entry name" value="IclR_C"/>
    <property type="match status" value="1"/>
</dbReference>
<sequence length="268" mass="30205">MAQKESDLVKTTSLSLQIIDEIQTRNGTTLPELVDYLDLAKSTVHRHLTTLRHHGYVVKEGEQYHIGLKFHNRGEYARTRKKSYRLAAEAVQGLAETTNEEVDFLVVNDGRAVAVHTSYHRNSMYQEEVIHPTETAQHSGTYYYLHSIAGGKSLLAEFSDEKIGRIIDQWGLPKRTENTHTSRADLFKDINQIREYGVALSDEEYADGLRAIGRRVLSPDGSVLGAISLSAPAYRLNKDITEEEVTEHLTHTVDKLEEKLVTSVTLSD</sequence>
<feature type="domain" description="HTH iclR-type" evidence="4">
    <location>
        <begin position="9"/>
        <end position="68"/>
    </location>
</feature>
<keyword evidence="7" id="KW-1185">Reference proteome</keyword>
<dbReference type="RefSeq" id="WP_005557161.1">
    <property type="nucleotide sequence ID" value="NZ_AOIB01000028.1"/>
</dbReference>
<dbReference type="InterPro" id="IPR014757">
    <property type="entry name" value="Tscrpt_reg_IclR_C"/>
</dbReference>
<dbReference type="SUPFAM" id="SSF46785">
    <property type="entry name" value="Winged helix' DNA-binding domain"/>
    <property type="match status" value="1"/>
</dbReference>
<dbReference type="SUPFAM" id="SSF55781">
    <property type="entry name" value="GAF domain-like"/>
    <property type="match status" value="1"/>
</dbReference>
<dbReference type="InterPro" id="IPR029016">
    <property type="entry name" value="GAF-like_dom_sf"/>
</dbReference>
<dbReference type="InterPro" id="IPR036388">
    <property type="entry name" value="WH-like_DNA-bd_sf"/>
</dbReference>
<dbReference type="STRING" id="1227497.C491_13662"/>
<evidence type="ECO:0000259" key="5">
    <source>
        <dbReference type="PROSITE" id="PS51078"/>
    </source>
</evidence>
<gene>
    <name evidence="6" type="ORF">C491_13662</name>
</gene>
<dbReference type="PANTHER" id="PTHR30136">
    <property type="entry name" value="HELIX-TURN-HELIX TRANSCRIPTIONAL REGULATOR, ICLR FAMILY"/>
    <property type="match status" value="1"/>
</dbReference>
<dbReference type="PROSITE" id="PS51078">
    <property type="entry name" value="ICLR_ED"/>
    <property type="match status" value="1"/>
</dbReference>
<dbReference type="EMBL" id="AOIB01000028">
    <property type="protein sequence ID" value="ELY56002.1"/>
    <property type="molecule type" value="Genomic_DNA"/>
</dbReference>
<keyword evidence="1" id="KW-0805">Transcription regulation</keyword>
<comment type="caution">
    <text evidence="6">The sequence shown here is derived from an EMBL/GenBank/DDBJ whole genome shotgun (WGS) entry which is preliminary data.</text>
</comment>
<proteinExistence type="predicted"/>
<evidence type="ECO:0000259" key="4">
    <source>
        <dbReference type="PROSITE" id="PS51077"/>
    </source>
</evidence>
<evidence type="ECO:0000256" key="1">
    <source>
        <dbReference type="ARBA" id="ARBA00023015"/>
    </source>
</evidence>